<feature type="non-terminal residue" evidence="4">
    <location>
        <position position="1"/>
    </location>
</feature>
<dbReference type="InterPro" id="IPR018239">
    <property type="entry name" value="DNA_ligase_AS"/>
</dbReference>
<keyword evidence="1" id="KW-0227">DNA damage</keyword>
<protein>
    <recommendedName>
        <fullName evidence="3">NAD-dependent DNA ligase N-terminal domain-containing protein</fullName>
    </recommendedName>
</protein>
<name>A0A382EII0_9ZZZZ</name>
<dbReference type="GO" id="GO:0003911">
    <property type="term" value="F:DNA ligase (NAD+) activity"/>
    <property type="evidence" value="ECO:0007669"/>
    <property type="project" value="InterPro"/>
</dbReference>
<dbReference type="InterPro" id="IPR013839">
    <property type="entry name" value="DNAligase_adenylation"/>
</dbReference>
<sequence length="190" mass="22014">MIEKNKLDESNIIIRLKKLSELIKKHNIHYHQEDRPKITDSKYDSLVKENNDLEKLYPHLILDDSPNSQIGAKPLKKFNKITHRAPMLSLANAFNQKDIIDFDDRIKKFINLKKNILLDFICEPKIDGLSLNLIYENGILLNAITRGDGKIGEDVTQNILHIKNIPNNLSINYPEVVEIRGEIYLSKKDF</sequence>
<evidence type="ECO:0000313" key="4">
    <source>
        <dbReference type="EMBL" id="SVB50606.1"/>
    </source>
</evidence>
<dbReference type="SMART" id="SM00532">
    <property type="entry name" value="LIGANc"/>
    <property type="match status" value="1"/>
</dbReference>
<evidence type="ECO:0000256" key="1">
    <source>
        <dbReference type="ARBA" id="ARBA00022763"/>
    </source>
</evidence>
<dbReference type="Pfam" id="PF01653">
    <property type="entry name" value="DNA_ligase_aden"/>
    <property type="match status" value="1"/>
</dbReference>
<evidence type="ECO:0000256" key="2">
    <source>
        <dbReference type="ARBA" id="ARBA00023204"/>
    </source>
</evidence>
<dbReference type="EMBL" id="UINC01044744">
    <property type="protein sequence ID" value="SVB50606.1"/>
    <property type="molecule type" value="Genomic_DNA"/>
</dbReference>
<keyword evidence="2" id="KW-0234">DNA repair</keyword>
<dbReference type="InterPro" id="IPR013840">
    <property type="entry name" value="DNAligase_N"/>
</dbReference>
<proteinExistence type="predicted"/>
<evidence type="ECO:0000259" key="3">
    <source>
        <dbReference type="SMART" id="SM00532"/>
    </source>
</evidence>
<dbReference type="GO" id="GO:0006281">
    <property type="term" value="P:DNA repair"/>
    <property type="evidence" value="ECO:0007669"/>
    <property type="project" value="UniProtKB-KW"/>
</dbReference>
<dbReference type="SUPFAM" id="SSF56091">
    <property type="entry name" value="DNA ligase/mRNA capping enzyme, catalytic domain"/>
    <property type="match status" value="1"/>
</dbReference>
<feature type="domain" description="NAD-dependent DNA ligase N-terminal" evidence="3">
    <location>
        <begin position="11"/>
        <end position="190"/>
    </location>
</feature>
<reference evidence="4" key="1">
    <citation type="submission" date="2018-05" db="EMBL/GenBank/DDBJ databases">
        <authorList>
            <person name="Lanie J.A."/>
            <person name="Ng W.-L."/>
            <person name="Kazmierczak K.M."/>
            <person name="Andrzejewski T.M."/>
            <person name="Davidsen T.M."/>
            <person name="Wayne K.J."/>
            <person name="Tettelin H."/>
            <person name="Glass J.I."/>
            <person name="Rusch D."/>
            <person name="Podicherti R."/>
            <person name="Tsui H.-C.T."/>
            <person name="Winkler M.E."/>
        </authorList>
    </citation>
    <scope>NUCLEOTIDE SEQUENCE</scope>
</reference>
<feature type="non-terminal residue" evidence="4">
    <location>
        <position position="190"/>
    </location>
</feature>
<accession>A0A382EII0</accession>
<dbReference type="AlphaFoldDB" id="A0A382EII0"/>
<gene>
    <name evidence="4" type="ORF">METZ01_LOCUS203460</name>
</gene>
<organism evidence="4">
    <name type="scientific">marine metagenome</name>
    <dbReference type="NCBI Taxonomy" id="408172"/>
    <lineage>
        <taxon>unclassified sequences</taxon>
        <taxon>metagenomes</taxon>
        <taxon>ecological metagenomes</taxon>
    </lineage>
</organism>
<dbReference type="PROSITE" id="PS01055">
    <property type="entry name" value="DNA_LIGASE_N1"/>
    <property type="match status" value="1"/>
</dbReference>
<dbReference type="Gene3D" id="3.30.470.30">
    <property type="entry name" value="DNA ligase/mRNA capping enzyme"/>
    <property type="match status" value="1"/>
</dbReference>
<dbReference type="Gene3D" id="1.10.287.610">
    <property type="entry name" value="Helix hairpin bin"/>
    <property type="match status" value="1"/>
</dbReference>